<dbReference type="CDD" id="cd02947">
    <property type="entry name" value="TRX_family"/>
    <property type="match status" value="1"/>
</dbReference>
<dbReference type="Proteomes" id="UP001519343">
    <property type="component" value="Unassembled WGS sequence"/>
</dbReference>
<evidence type="ECO:0000313" key="1">
    <source>
        <dbReference type="EMBL" id="MBP1930881.1"/>
    </source>
</evidence>
<keyword evidence="2" id="KW-1185">Reference proteome</keyword>
<organism evidence="1 2">
    <name type="scientific">Ammoniphilus resinae</name>
    <dbReference type="NCBI Taxonomy" id="861532"/>
    <lineage>
        <taxon>Bacteria</taxon>
        <taxon>Bacillati</taxon>
        <taxon>Bacillota</taxon>
        <taxon>Bacilli</taxon>
        <taxon>Bacillales</taxon>
        <taxon>Paenibacillaceae</taxon>
        <taxon>Aneurinibacillus group</taxon>
        <taxon>Ammoniphilus</taxon>
    </lineage>
</organism>
<dbReference type="SUPFAM" id="SSF52833">
    <property type="entry name" value="Thioredoxin-like"/>
    <property type="match status" value="1"/>
</dbReference>
<dbReference type="InterPro" id="IPR036249">
    <property type="entry name" value="Thioredoxin-like_sf"/>
</dbReference>
<dbReference type="RefSeq" id="WP_209808996.1">
    <property type="nucleotide sequence ID" value="NZ_JAGGKT010000002.1"/>
</dbReference>
<sequence>MKELRKILLFTLSACPMGRSIGTVLTEIGDQYPEFEIERVYVEIQTDMANRYKVKTNPTTVFLNPMGEELYRFEGFKETEEILQIIEGIESVQWVGSPILDENRESIEEYTVYLWKENATVPVQILYRNLTSIKAPRITAIRCLLQYQKEGYENPFPFGTELELVQFKDGQGQIDLKVKQKVNEQTVEMMHLCLQKTLQHFGVNEVKMSLL</sequence>
<name>A0ABS4GKT5_9BACL</name>
<reference evidence="1 2" key="1">
    <citation type="submission" date="2021-03" db="EMBL/GenBank/DDBJ databases">
        <title>Genomic Encyclopedia of Type Strains, Phase IV (KMG-IV): sequencing the most valuable type-strain genomes for metagenomic binning, comparative biology and taxonomic classification.</title>
        <authorList>
            <person name="Goeker M."/>
        </authorList>
    </citation>
    <scope>NUCLEOTIDE SEQUENCE [LARGE SCALE GENOMIC DNA]</scope>
    <source>
        <strain evidence="1 2">DSM 24738</strain>
    </source>
</reference>
<comment type="caution">
    <text evidence="1">The sequence shown here is derived from an EMBL/GenBank/DDBJ whole genome shotgun (WGS) entry which is preliminary data.</text>
</comment>
<protein>
    <recommendedName>
        <fullName evidence="3">Thioredoxin domain-containing protein</fullName>
    </recommendedName>
</protein>
<accession>A0ABS4GKT5</accession>
<dbReference type="Gene3D" id="3.40.30.10">
    <property type="entry name" value="Glutaredoxin"/>
    <property type="match status" value="1"/>
</dbReference>
<evidence type="ECO:0000313" key="2">
    <source>
        <dbReference type="Proteomes" id="UP001519343"/>
    </source>
</evidence>
<proteinExistence type="predicted"/>
<gene>
    <name evidence="1" type="ORF">J2Z37_000878</name>
</gene>
<dbReference type="EMBL" id="JAGGKT010000002">
    <property type="protein sequence ID" value="MBP1930881.1"/>
    <property type="molecule type" value="Genomic_DNA"/>
</dbReference>
<evidence type="ECO:0008006" key="3">
    <source>
        <dbReference type="Google" id="ProtNLM"/>
    </source>
</evidence>